<dbReference type="Proteomes" id="UP000593880">
    <property type="component" value="Chromosome"/>
</dbReference>
<reference evidence="3 4" key="2">
    <citation type="submission" date="2018-06" db="EMBL/GenBank/DDBJ databases">
        <title>Comparative genomics of rhizobia nodulating Arachis hypogaea in China.</title>
        <authorList>
            <person name="Li Y."/>
        </authorList>
    </citation>
    <scope>NUCLEOTIDE SEQUENCE [LARGE SCALE GENOMIC DNA]</scope>
    <source>
        <strain evidence="3 4">CCBAU 51658</strain>
    </source>
</reference>
<dbReference type="Proteomes" id="UP000625079">
    <property type="component" value="Unassembled WGS sequence"/>
</dbReference>
<evidence type="ECO:0000313" key="4">
    <source>
        <dbReference type="Proteomes" id="UP000593880"/>
    </source>
</evidence>
<organism evidence="2 5">
    <name type="scientific">Bradyrhizobium guangdongense</name>
    <dbReference type="NCBI Taxonomy" id="1325090"/>
    <lineage>
        <taxon>Bacteria</taxon>
        <taxon>Pseudomonadati</taxon>
        <taxon>Pseudomonadota</taxon>
        <taxon>Alphaproteobacteria</taxon>
        <taxon>Hyphomicrobiales</taxon>
        <taxon>Nitrobacteraceae</taxon>
        <taxon>Bradyrhizobium</taxon>
    </lineage>
</organism>
<accession>A0A410VD76</accession>
<evidence type="ECO:0000313" key="5">
    <source>
        <dbReference type="Proteomes" id="UP000625079"/>
    </source>
</evidence>
<reference evidence="2" key="3">
    <citation type="submission" date="2022-12" db="EMBL/GenBank/DDBJ databases">
        <authorList>
            <person name="Sun Q."/>
            <person name="Zhou Y."/>
        </authorList>
    </citation>
    <scope>NUCLEOTIDE SEQUENCE</scope>
    <source>
        <strain evidence="2">CGMCC 1.15034</strain>
    </source>
</reference>
<evidence type="ECO:0000313" key="3">
    <source>
        <dbReference type="EMBL" id="QOZ62733.1"/>
    </source>
</evidence>
<proteinExistence type="predicted"/>
<sequence length="72" mass="8236">MPIRRVHYPLQSDAAHIEMAREAVREAMEVLRQSTPDTFLGRETYKPFPRQNKEDNIGHSNGSLPQASSQDE</sequence>
<name>A0A410VD76_9BRAD</name>
<evidence type="ECO:0000313" key="2">
    <source>
        <dbReference type="EMBL" id="GGI25016.1"/>
    </source>
</evidence>
<protein>
    <submittedName>
        <fullName evidence="2">Uncharacterized protein</fullName>
    </submittedName>
</protein>
<dbReference type="RefSeq" id="WP_128968299.1">
    <property type="nucleotide sequence ID" value="NZ_BMHC01000005.1"/>
</dbReference>
<dbReference type="EMBL" id="BMHC01000005">
    <property type="protein sequence ID" value="GGI25016.1"/>
    <property type="molecule type" value="Genomic_DNA"/>
</dbReference>
<gene>
    <name evidence="2" type="ORF">GCM10010987_32280</name>
    <name evidence="3" type="ORF">XH86_31325</name>
</gene>
<dbReference type="OrthoDB" id="8251778at2"/>
<feature type="compositionally biased region" description="Polar residues" evidence="1">
    <location>
        <begin position="58"/>
        <end position="72"/>
    </location>
</feature>
<feature type="region of interest" description="Disordered" evidence="1">
    <location>
        <begin position="35"/>
        <end position="72"/>
    </location>
</feature>
<dbReference type="EMBL" id="CP030057">
    <property type="protein sequence ID" value="QOZ62733.1"/>
    <property type="molecule type" value="Genomic_DNA"/>
</dbReference>
<dbReference type="AlphaFoldDB" id="A0A410VD76"/>
<evidence type="ECO:0000256" key="1">
    <source>
        <dbReference type="SAM" id="MobiDB-lite"/>
    </source>
</evidence>
<reference evidence="2" key="1">
    <citation type="journal article" date="2014" name="Int. J. Syst. Evol. Microbiol.">
        <title>Complete genome sequence of Corynebacterium casei LMG S-19264T (=DSM 44701T), isolated from a smear-ripened cheese.</title>
        <authorList>
            <consortium name="US DOE Joint Genome Institute (JGI-PGF)"/>
            <person name="Walter F."/>
            <person name="Albersmeier A."/>
            <person name="Kalinowski J."/>
            <person name="Ruckert C."/>
        </authorList>
    </citation>
    <scope>NUCLEOTIDE SEQUENCE</scope>
    <source>
        <strain evidence="2">CGMCC 1.15034</strain>
    </source>
</reference>
<keyword evidence="4" id="KW-1185">Reference proteome</keyword>